<keyword evidence="2 7" id="KW-0812">Transmembrane</keyword>
<proteinExistence type="predicted"/>
<accession>A0A8H4EYX6</accession>
<evidence type="ECO:0000256" key="7">
    <source>
        <dbReference type="SAM" id="Phobius"/>
    </source>
</evidence>
<dbReference type="UniPathway" id="UPA00378"/>
<evidence type="ECO:0000256" key="4">
    <source>
        <dbReference type="ARBA" id="ARBA00022824"/>
    </source>
</evidence>
<feature type="transmembrane region" description="Helical" evidence="7">
    <location>
        <begin position="121"/>
        <end position="141"/>
    </location>
</feature>
<feature type="transmembrane region" description="Helical" evidence="7">
    <location>
        <begin position="147"/>
        <end position="165"/>
    </location>
</feature>
<evidence type="ECO:0000256" key="2">
    <source>
        <dbReference type="ARBA" id="ARBA00022692"/>
    </source>
</evidence>
<evidence type="ECO:0000256" key="3">
    <source>
        <dbReference type="ARBA" id="ARBA00022729"/>
    </source>
</evidence>
<gene>
    <name evidence="9" type="ORF">FB192DRAFT_1392648</name>
</gene>
<dbReference type="AlphaFoldDB" id="A0A8H4EYX6"/>
<feature type="domain" description="Ribophorin II C-terminal" evidence="8">
    <location>
        <begin position="69"/>
        <end position="176"/>
    </location>
</feature>
<sequence length="183" mass="20447">MEVLNNRVPPKSSTHCKFNWNPSLSRCIIMSRTMKSMIGLVLATAFTAFVSAAGEEDVFELQHEIHHVFRPAEKMPPASFSKLFTLVTLSPWLVLIGGWLQLGITPGKVISELVSGSTVRTVSIAAFVTSLLAVEYLFYLYWTQLNLFQTLTYLSGLTVITFFAGQRALSSIQSRRISNELKK</sequence>
<name>A0A8H4EYX6_MUCCL</name>
<organism evidence="9 10">
    <name type="scientific">Mucor circinelloides f. lusitanicus</name>
    <name type="common">Mucor racemosus var. lusitanicus</name>
    <dbReference type="NCBI Taxonomy" id="29924"/>
    <lineage>
        <taxon>Eukaryota</taxon>
        <taxon>Fungi</taxon>
        <taxon>Fungi incertae sedis</taxon>
        <taxon>Mucoromycota</taxon>
        <taxon>Mucoromycotina</taxon>
        <taxon>Mucoromycetes</taxon>
        <taxon>Mucorales</taxon>
        <taxon>Mucorineae</taxon>
        <taxon>Mucoraceae</taxon>
        <taxon>Mucor</taxon>
    </lineage>
</organism>
<evidence type="ECO:0000313" key="10">
    <source>
        <dbReference type="Proteomes" id="UP000469890"/>
    </source>
</evidence>
<keyword evidence="3" id="KW-0732">Signal</keyword>
<evidence type="ECO:0000256" key="1">
    <source>
        <dbReference type="ARBA" id="ARBA00004477"/>
    </source>
</evidence>
<dbReference type="PANTHER" id="PTHR12640">
    <property type="entry name" value="RIBOPHORIN II"/>
    <property type="match status" value="1"/>
</dbReference>
<dbReference type="GO" id="GO:0008250">
    <property type="term" value="C:oligosaccharyltransferase complex"/>
    <property type="evidence" value="ECO:0007669"/>
    <property type="project" value="InterPro"/>
</dbReference>
<dbReference type="GO" id="GO:0006487">
    <property type="term" value="P:protein N-linked glycosylation"/>
    <property type="evidence" value="ECO:0007669"/>
    <property type="project" value="TreeGrafter"/>
</dbReference>
<comment type="subcellular location">
    <subcellularLocation>
        <location evidence="1">Endoplasmic reticulum membrane</location>
        <topology evidence="1">Multi-pass membrane protein</topology>
    </subcellularLocation>
</comment>
<evidence type="ECO:0000256" key="6">
    <source>
        <dbReference type="ARBA" id="ARBA00023136"/>
    </source>
</evidence>
<dbReference type="GO" id="GO:0016740">
    <property type="term" value="F:transferase activity"/>
    <property type="evidence" value="ECO:0007669"/>
    <property type="project" value="UniProtKB-KW"/>
</dbReference>
<feature type="transmembrane region" description="Helical" evidence="7">
    <location>
        <begin position="78"/>
        <end position="100"/>
    </location>
</feature>
<keyword evidence="9" id="KW-0808">Transferase</keyword>
<keyword evidence="6 7" id="KW-0472">Membrane</keyword>
<protein>
    <submittedName>
        <fullName evidence="9">Oligosaccharyltransferase subunit Ribophorin II-domain-containing protein</fullName>
    </submittedName>
</protein>
<keyword evidence="4" id="KW-0256">Endoplasmic reticulum</keyword>
<comment type="caution">
    <text evidence="9">The sequence shown here is derived from an EMBL/GenBank/DDBJ whole genome shotgun (WGS) entry which is preliminary data.</text>
</comment>
<dbReference type="InterPro" id="IPR008814">
    <property type="entry name" value="Swp1"/>
</dbReference>
<dbReference type="Pfam" id="PF25147">
    <property type="entry name" value="Ribophorin_II_C"/>
    <property type="match status" value="1"/>
</dbReference>
<dbReference type="EMBL" id="JAAECE010000007">
    <property type="protein sequence ID" value="KAF1798665.1"/>
    <property type="molecule type" value="Genomic_DNA"/>
</dbReference>
<dbReference type="InterPro" id="IPR056790">
    <property type="entry name" value="Ribophorin_II_C"/>
</dbReference>
<keyword evidence="5 7" id="KW-1133">Transmembrane helix</keyword>
<reference evidence="9 10" key="1">
    <citation type="submission" date="2019-09" db="EMBL/GenBank/DDBJ databases">
        <authorList>
            <consortium name="DOE Joint Genome Institute"/>
            <person name="Mondo S.J."/>
            <person name="Navarro-Mendoza M.I."/>
            <person name="Perez-Arques C."/>
            <person name="Panchal S."/>
            <person name="Nicolas F.E."/>
            <person name="Ganguly P."/>
            <person name="Pangilinan J."/>
            <person name="Grigoriev I."/>
            <person name="Heitman J."/>
            <person name="Sanya K."/>
            <person name="Garre V."/>
        </authorList>
    </citation>
    <scope>NUCLEOTIDE SEQUENCE [LARGE SCALE GENOMIC DNA]</scope>
    <source>
        <strain evidence="9 10">MU402</strain>
    </source>
</reference>
<dbReference type="PANTHER" id="PTHR12640:SF0">
    <property type="entry name" value="DOLICHYL-DIPHOSPHOOLIGOSACCHARIDE--PROTEIN GLYCOSYLTRANSFERASE SUBUNIT 2"/>
    <property type="match status" value="1"/>
</dbReference>
<evidence type="ECO:0000259" key="8">
    <source>
        <dbReference type="Pfam" id="PF25147"/>
    </source>
</evidence>
<evidence type="ECO:0000256" key="5">
    <source>
        <dbReference type="ARBA" id="ARBA00022989"/>
    </source>
</evidence>
<dbReference type="Proteomes" id="UP000469890">
    <property type="component" value="Unassembled WGS sequence"/>
</dbReference>
<evidence type="ECO:0000313" key="9">
    <source>
        <dbReference type="EMBL" id="KAF1798665.1"/>
    </source>
</evidence>